<gene>
    <name evidence="6" type="ORF">SAMN04489742_2628</name>
</gene>
<feature type="region of interest" description="Disordered" evidence="2">
    <location>
        <begin position="328"/>
        <end position="348"/>
    </location>
</feature>
<proteinExistence type="predicted"/>
<dbReference type="Gene3D" id="3.90.180.10">
    <property type="entry name" value="Medium-chain alcohol dehydrogenases, catalytic domain"/>
    <property type="match status" value="1"/>
</dbReference>
<dbReference type="InterPro" id="IPR055170">
    <property type="entry name" value="GFO_IDH_MocA-like_dom"/>
</dbReference>
<dbReference type="Proteomes" id="UP000181917">
    <property type="component" value="Unassembled WGS sequence"/>
</dbReference>
<dbReference type="CDD" id="cd08255">
    <property type="entry name" value="2-desacetyl-2-hydroxyethyl_bacteriochlorophyllide_like"/>
    <property type="match status" value="1"/>
</dbReference>
<feature type="domain" description="Gfo/Idh/MocA-like oxidoreductase N-terminal" evidence="4">
    <location>
        <begin position="5"/>
        <end position="120"/>
    </location>
</feature>
<dbReference type="Pfam" id="PF22725">
    <property type="entry name" value="GFO_IDH_MocA_C3"/>
    <property type="match status" value="1"/>
</dbReference>
<evidence type="ECO:0000256" key="1">
    <source>
        <dbReference type="ARBA" id="ARBA00023027"/>
    </source>
</evidence>
<reference evidence="6 7" key="1">
    <citation type="submission" date="2016-10" db="EMBL/GenBank/DDBJ databases">
        <authorList>
            <person name="de Groot N.N."/>
        </authorList>
    </citation>
    <scope>NUCLEOTIDE SEQUENCE [LARGE SCALE GENOMIC DNA]</scope>
    <source>
        <strain evidence="6 7">DSM 20117</strain>
    </source>
</reference>
<keyword evidence="1" id="KW-0520">NAD</keyword>
<evidence type="ECO:0000256" key="2">
    <source>
        <dbReference type="SAM" id="MobiDB-lite"/>
    </source>
</evidence>
<dbReference type="Pfam" id="PF01408">
    <property type="entry name" value="GFO_IDH_MocA"/>
    <property type="match status" value="1"/>
</dbReference>
<dbReference type="Gene3D" id="3.30.360.10">
    <property type="entry name" value="Dihydrodipicolinate Reductase, domain 2"/>
    <property type="match status" value="1"/>
</dbReference>
<dbReference type="EMBL" id="FNKH01000002">
    <property type="protein sequence ID" value="SDQ80356.1"/>
    <property type="molecule type" value="Genomic_DNA"/>
</dbReference>
<protein>
    <submittedName>
        <fullName evidence="6">Predicted dehydrogenase</fullName>
    </submittedName>
</protein>
<evidence type="ECO:0000313" key="6">
    <source>
        <dbReference type="EMBL" id="SDQ80356.1"/>
    </source>
</evidence>
<dbReference type="Pfam" id="PF00107">
    <property type="entry name" value="ADH_zinc_N"/>
    <property type="match status" value="1"/>
</dbReference>
<sequence>MTTSIALIGAGSVGRRHAGVLNSLPGVRLASITDAHEPAAQALAGELNLPAFTSPEAALDAVEVDAVYVCVPPFAHGPGERAALSRGLPLFVEKPVGLGRDVAEEIGALVEESGVVTGTGYHWRCMDSVEHARKLLADAPPLLANGYWLDKRPPVPWWGRMDRSGGQVVEQLTHVLDTARFLLGEAVEVYAAGLRRALEETAPTDEVTGPREDYEEVDDATAATVRFASGTVATLAATSVLAAKHRASLHTVSRGLYLELSEEGLSSFDGSVRTDMKCGEDPRIAVDREFIEAVRGERESTRVPYAEALRSHRLACAIAESARTGAPVKLQPDPLTERRPDLGAEPAPVRPSAILLTDLPAAGKATDPRSLTAANRRRNLVVSAAGSVEIVDEELPEVPDGGVLLETLATGLSAGTELAFVKGNHPGLSSRLHPELSLFLPGSPGTGYPVRRLGYMEVAKVVRSRTDAFAEGDVLASAYGHATAHVADPLAEHLVPLPAQLDPLLGVFVAHFGPICANGLLHAAADATGGMVRGLQDGVEGRLVLVTGAGPIGLMTALFASSLGAREVAVADADPRRRQLAEELGFLAVDLDDDPGRLLKTRWRHGPGDRGADVVFQCRGRAEALHAALRAVRPQGTVIDLAFYTQGADAVRLGEEFHHNGLSLRCAQIGRTPRGLSAQWDRGRLSAETIKLLRSHGDLIRKHFVTDVVPFEDGPDLMHQVARRERHVITAVFAVSPLLL</sequence>
<organism evidence="6 7">
    <name type="scientific">Crystallibacter crystallopoietes</name>
    <dbReference type="NCBI Taxonomy" id="37928"/>
    <lineage>
        <taxon>Bacteria</taxon>
        <taxon>Bacillati</taxon>
        <taxon>Actinomycetota</taxon>
        <taxon>Actinomycetes</taxon>
        <taxon>Micrococcales</taxon>
        <taxon>Micrococcaceae</taxon>
        <taxon>Crystallibacter</taxon>
    </lineage>
</organism>
<accession>A0A1H1DWR9</accession>
<feature type="domain" description="GFO/IDH/MocA-like oxidoreductase" evidence="5">
    <location>
        <begin position="145"/>
        <end position="245"/>
    </location>
</feature>
<dbReference type="SUPFAM" id="SSF55347">
    <property type="entry name" value="Glyceraldehyde-3-phosphate dehydrogenase-like, C-terminal domain"/>
    <property type="match status" value="1"/>
</dbReference>
<dbReference type="SUPFAM" id="SSF51735">
    <property type="entry name" value="NAD(P)-binding Rossmann-fold domains"/>
    <property type="match status" value="2"/>
</dbReference>
<evidence type="ECO:0000313" key="7">
    <source>
        <dbReference type="Proteomes" id="UP000181917"/>
    </source>
</evidence>
<evidence type="ECO:0000259" key="5">
    <source>
        <dbReference type="Pfam" id="PF22725"/>
    </source>
</evidence>
<dbReference type="InterPro" id="IPR013149">
    <property type="entry name" value="ADH-like_C"/>
</dbReference>
<dbReference type="InterPro" id="IPR011032">
    <property type="entry name" value="GroES-like_sf"/>
</dbReference>
<dbReference type="AlphaFoldDB" id="A0A1H1DWR9"/>
<dbReference type="InterPro" id="IPR051450">
    <property type="entry name" value="Gfo/Idh/MocA_Oxidoreductases"/>
</dbReference>
<dbReference type="RefSeq" id="WP_074700838.1">
    <property type="nucleotide sequence ID" value="NZ_CP018863.1"/>
</dbReference>
<dbReference type="OrthoDB" id="9781588at2"/>
<feature type="domain" description="Alcohol dehydrogenase-like C-terminal" evidence="3">
    <location>
        <begin position="551"/>
        <end position="654"/>
    </location>
</feature>
<dbReference type="InterPro" id="IPR036291">
    <property type="entry name" value="NAD(P)-bd_dom_sf"/>
</dbReference>
<dbReference type="GO" id="GO:0000166">
    <property type="term" value="F:nucleotide binding"/>
    <property type="evidence" value="ECO:0007669"/>
    <property type="project" value="InterPro"/>
</dbReference>
<evidence type="ECO:0000259" key="3">
    <source>
        <dbReference type="Pfam" id="PF00107"/>
    </source>
</evidence>
<dbReference type="InterPro" id="IPR000683">
    <property type="entry name" value="Gfo/Idh/MocA-like_OxRdtase_N"/>
</dbReference>
<dbReference type="STRING" id="37928.SAMN04489742_2628"/>
<dbReference type="SUPFAM" id="SSF50129">
    <property type="entry name" value="GroES-like"/>
    <property type="match status" value="1"/>
</dbReference>
<evidence type="ECO:0000259" key="4">
    <source>
        <dbReference type="Pfam" id="PF01408"/>
    </source>
</evidence>
<dbReference type="KEGG" id="acry:AC20117_04300"/>
<name>A0A1H1DWR9_9MICC</name>
<keyword evidence="7" id="KW-1185">Reference proteome</keyword>
<dbReference type="PANTHER" id="PTHR43377:SF8">
    <property type="entry name" value="BLR3664 PROTEIN"/>
    <property type="match status" value="1"/>
</dbReference>
<dbReference type="Gene3D" id="3.40.50.720">
    <property type="entry name" value="NAD(P)-binding Rossmann-like Domain"/>
    <property type="match status" value="2"/>
</dbReference>
<dbReference type="PANTHER" id="PTHR43377">
    <property type="entry name" value="BILIVERDIN REDUCTASE A"/>
    <property type="match status" value="1"/>
</dbReference>